<reference evidence="2 3" key="1">
    <citation type="journal article" date="2021" name="Elife">
        <title>Chloroplast acquisition without the gene transfer in kleptoplastic sea slugs, Plakobranchus ocellatus.</title>
        <authorList>
            <person name="Maeda T."/>
            <person name="Takahashi S."/>
            <person name="Yoshida T."/>
            <person name="Shimamura S."/>
            <person name="Takaki Y."/>
            <person name="Nagai Y."/>
            <person name="Toyoda A."/>
            <person name="Suzuki Y."/>
            <person name="Arimoto A."/>
            <person name="Ishii H."/>
            <person name="Satoh N."/>
            <person name="Nishiyama T."/>
            <person name="Hasebe M."/>
            <person name="Maruyama T."/>
            <person name="Minagawa J."/>
            <person name="Obokata J."/>
            <person name="Shigenobu S."/>
        </authorList>
    </citation>
    <scope>NUCLEOTIDE SEQUENCE [LARGE SCALE GENOMIC DNA]</scope>
</reference>
<feature type="compositionally biased region" description="Acidic residues" evidence="1">
    <location>
        <begin position="25"/>
        <end position="42"/>
    </location>
</feature>
<dbReference type="Proteomes" id="UP000735302">
    <property type="component" value="Unassembled WGS sequence"/>
</dbReference>
<sequence length="464" mass="49381">MASENIKDHKFLDLLDLSDSEVEEWIPDTDEEWAVTDEEDDPEPNHQERSPHVSSTAPGVYVFPNNVSQVSGQCVNEVLVLPQLAPLHLCLQAGSGEVRCFSVPQVNTSGPNLCQNVSCNSPHGACLADPIQGTTQCIPATQNRARMEEFVNLIMELTNAFVVLASQDTTVQQPMVLSKLGPTPGGTVSCMVNIPCHFPVYTTGDHNGTFPQVIPGPRSPDINVTLDLTVRDNSTGLPGFTFLTHVTTTSAVPGQKQLCVDIGDQQGISDSACFHITFTDTKLITPSSSPASATQGPSLSGDKAKFVSPTPPDGTTFPCSDSVNGCHFLVYSKPGNASTHCPQVSSPATGVYVFPDSVNQGSDQCVSEVLVLPQMAPLHLCLQAGTLPKVTPGPRSPDINVTIDPTVRDNSTGLPGFTFLTPITTTSAVPGQKQLCVDIGDHLGIKDTGCFHIVFTDNGEKFIM</sequence>
<name>A0AAV4DYT8_9GAST</name>
<evidence type="ECO:0000256" key="1">
    <source>
        <dbReference type="SAM" id="MobiDB-lite"/>
    </source>
</evidence>
<evidence type="ECO:0000313" key="2">
    <source>
        <dbReference type="EMBL" id="GFO49253.1"/>
    </source>
</evidence>
<protein>
    <submittedName>
        <fullName evidence="2">Uncharacterized protein</fullName>
    </submittedName>
</protein>
<accession>A0AAV4DYT8</accession>
<dbReference type="EMBL" id="BLXT01008461">
    <property type="protein sequence ID" value="GFO49253.1"/>
    <property type="molecule type" value="Genomic_DNA"/>
</dbReference>
<proteinExistence type="predicted"/>
<gene>
    <name evidence="2" type="ORF">PoB_007575800</name>
</gene>
<keyword evidence="3" id="KW-1185">Reference proteome</keyword>
<organism evidence="2 3">
    <name type="scientific">Plakobranchus ocellatus</name>
    <dbReference type="NCBI Taxonomy" id="259542"/>
    <lineage>
        <taxon>Eukaryota</taxon>
        <taxon>Metazoa</taxon>
        <taxon>Spiralia</taxon>
        <taxon>Lophotrochozoa</taxon>
        <taxon>Mollusca</taxon>
        <taxon>Gastropoda</taxon>
        <taxon>Heterobranchia</taxon>
        <taxon>Euthyneura</taxon>
        <taxon>Panpulmonata</taxon>
        <taxon>Sacoglossa</taxon>
        <taxon>Placobranchoidea</taxon>
        <taxon>Plakobranchidae</taxon>
        <taxon>Plakobranchus</taxon>
    </lineage>
</organism>
<dbReference type="AlphaFoldDB" id="A0AAV4DYT8"/>
<comment type="caution">
    <text evidence="2">The sequence shown here is derived from an EMBL/GenBank/DDBJ whole genome shotgun (WGS) entry which is preliminary data.</text>
</comment>
<evidence type="ECO:0000313" key="3">
    <source>
        <dbReference type="Proteomes" id="UP000735302"/>
    </source>
</evidence>
<feature type="region of interest" description="Disordered" evidence="1">
    <location>
        <begin position="25"/>
        <end position="57"/>
    </location>
</feature>